<accession>A0A9N8JKG1</accession>
<name>A0A9N8JKG1_9PEZI</name>
<organism evidence="1 2">
    <name type="scientific">Aureobasidium vineae</name>
    <dbReference type="NCBI Taxonomy" id="2773715"/>
    <lineage>
        <taxon>Eukaryota</taxon>
        <taxon>Fungi</taxon>
        <taxon>Dikarya</taxon>
        <taxon>Ascomycota</taxon>
        <taxon>Pezizomycotina</taxon>
        <taxon>Dothideomycetes</taxon>
        <taxon>Dothideomycetidae</taxon>
        <taxon>Dothideales</taxon>
        <taxon>Saccotheciaceae</taxon>
        <taxon>Aureobasidium</taxon>
    </lineage>
</organism>
<dbReference type="Proteomes" id="UP000716446">
    <property type="component" value="Unassembled WGS sequence"/>
</dbReference>
<dbReference type="AlphaFoldDB" id="A0A9N8JKG1"/>
<reference evidence="1" key="1">
    <citation type="submission" date="2020-06" db="EMBL/GenBank/DDBJ databases">
        <authorList>
            <person name="Onetto C."/>
        </authorList>
    </citation>
    <scope>NUCLEOTIDE SEQUENCE</scope>
</reference>
<protein>
    <submittedName>
        <fullName evidence="1">Uncharacterized protein</fullName>
    </submittedName>
</protein>
<dbReference type="EMBL" id="CAIJEN010000007">
    <property type="protein sequence ID" value="CAD0088562.1"/>
    <property type="molecule type" value="Genomic_DNA"/>
</dbReference>
<keyword evidence="2" id="KW-1185">Reference proteome</keyword>
<comment type="caution">
    <text evidence="1">The sequence shown here is derived from an EMBL/GenBank/DDBJ whole genome shotgun (WGS) entry which is preliminary data.</text>
</comment>
<evidence type="ECO:0000313" key="2">
    <source>
        <dbReference type="Proteomes" id="UP000716446"/>
    </source>
</evidence>
<sequence length="61" mass="6505">MAITETIKHAVGLEAGPSTCTFFSTTNLNGTCNHLNPPEAQTPTILQPTLHTRSSIGLLRT</sequence>
<proteinExistence type="predicted"/>
<gene>
    <name evidence="1" type="ORF">AWRI4619_LOCUS5332</name>
</gene>
<evidence type="ECO:0000313" key="1">
    <source>
        <dbReference type="EMBL" id="CAD0088562.1"/>
    </source>
</evidence>